<proteinExistence type="predicted"/>
<dbReference type="EMBL" id="CP031769">
    <property type="protein sequence ID" value="AXR08250.1"/>
    <property type="molecule type" value="Genomic_DNA"/>
</dbReference>
<dbReference type="Proteomes" id="UP000262073">
    <property type="component" value="Chromosome"/>
</dbReference>
<organism evidence="3 4">
    <name type="scientific">Salinimonas sediminis</name>
    <dbReference type="NCBI Taxonomy" id="2303538"/>
    <lineage>
        <taxon>Bacteria</taxon>
        <taxon>Pseudomonadati</taxon>
        <taxon>Pseudomonadota</taxon>
        <taxon>Gammaproteobacteria</taxon>
        <taxon>Alteromonadales</taxon>
        <taxon>Alteromonadaceae</taxon>
        <taxon>Alteromonas/Salinimonas group</taxon>
        <taxon>Salinimonas</taxon>
    </lineage>
</organism>
<evidence type="ECO:0000313" key="3">
    <source>
        <dbReference type="EMBL" id="AXR08250.1"/>
    </source>
</evidence>
<evidence type="ECO:0000256" key="2">
    <source>
        <dbReference type="SAM" id="SignalP"/>
    </source>
</evidence>
<dbReference type="AlphaFoldDB" id="A0A346NRU3"/>
<reference evidence="3 4" key="1">
    <citation type="submission" date="2018-08" db="EMBL/GenBank/DDBJ databases">
        <title>Salinimonas sediminis sp. nov., a piezophilic bacterium isolated from a deep-sea sediment sample from the New Britain Trench.</title>
        <authorList>
            <person name="Cao J."/>
        </authorList>
    </citation>
    <scope>NUCLEOTIDE SEQUENCE [LARGE SCALE GENOMIC DNA]</scope>
    <source>
        <strain evidence="3 4">N102</strain>
    </source>
</reference>
<feature type="region of interest" description="Disordered" evidence="1">
    <location>
        <begin position="375"/>
        <end position="395"/>
    </location>
</feature>
<feature type="signal peptide" evidence="2">
    <location>
        <begin position="1"/>
        <end position="23"/>
    </location>
</feature>
<dbReference type="GO" id="GO:0047869">
    <property type="term" value="F:dimethylpropiothetin dethiomethylase activity"/>
    <property type="evidence" value="ECO:0007669"/>
    <property type="project" value="InterPro"/>
</dbReference>
<dbReference type="KEGG" id="salm:D0Y50_18940"/>
<dbReference type="Pfam" id="PF16867">
    <property type="entry name" value="DMSP_lyase"/>
    <property type="match status" value="1"/>
</dbReference>
<feature type="chain" id="PRO_5016856722" evidence="2">
    <location>
        <begin position="24"/>
        <end position="395"/>
    </location>
</feature>
<dbReference type="RefSeq" id="WP_117318480.1">
    <property type="nucleotide sequence ID" value="NZ_CP031769.1"/>
</dbReference>
<dbReference type="OrthoDB" id="1401971at2"/>
<name>A0A346NRU3_9ALTE</name>
<dbReference type="Gene3D" id="2.60.120.10">
    <property type="entry name" value="Jelly Rolls"/>
    <property type="match status" value="1"/>
</dbReference>
<dbReference type="InterPro" id="IPR031723">
    <property type="entry name" value="DMSP_lyase"/>
</dbReference>
<evidence type="ECO:0000313" key="4">
    <source>
        <dbReference type="Proteomes" id="UP000262073"/>
    </source>
</evidence>
<keyword evidence="4" id="KW-1185">Reference proteome</keyword>
<protein>
    <submittedName>
        <fullName evidence="3">Uncharacterized protein</fullName>
    </submittedName>
</protein>
<evidence type="ECO:0000256" key="1">
    <source>
        <dbReference type="SAM" id="MobiDB-lite"/>
    </source>
</evidence>
<keyword evidence="2" id="KW-0732">Signal</keyword>
<dbReference type="InterPro" id="IPR014710">
    <property type="entry name" value="RmlC-like_jellyroll"/>
</dbReference>
<accession>A0A346NRU3</accession>
<gene>
    <name evidence="3" type="ORF">D0Y50_18940</name>
</gene>
<sequence>MKKRAIRYMAGAHLMMFSSLSVAADFVCDENIDTSTQNAEHTQRLWQQTLTYLEGVKEILTKNQGCEVGPLAVTETNDGSGDIARDCTAGYQDVQKVIKHVDAVLNNPEDAKACFDTQKNYDASALYTANEQLKITYKVADWLNRPTLTEFYSKKTGAIKEAGLTLANEFWPIVSQSHMPDYLSTDITANALPELWAAVGWLPFYADAEKAHNDRFRGGYAYAEVMGPWGMLRINTIDGESVGAEIGMTIQLQDTFYPYHFHHPQEFYLPLTAPSCGVENRFFAAHADSALFEHSSDDDSFIIDAEKDTDLPAWFIQKSPNGNNFTYFERNTIHAFEAAKSCGDTTSGLVSVWGRTTARDNVQTTQVCEVVEQQGGERNAEPHSRYRCTPTQWEY</sequence>